<dbReference type="PANTHER" id="PTHR44129">
    <property type="entry name" value="WD REPEAT-CONTAINING PROTEIN POP1"/>
    <property type="match status" value="1"/>
</dbReference>
<dbReference type="Pfam" id="PF00400">
    <property type="entry name" value="WD40"/>
    <property type="match status" value="1"/>
</dbReference>
<feature type="repeat" description="WD" evidence="3">
    <location>
        <begin position="272"/>
        <end position="301"/>
    </location>
</feature>
<evidence type="ECO:0000313" key="5">
    <source>
        <dbReference type="Proteomes" id="UP000287352"/>
    </source>
</evidence>
<dbReference type="InterPro" id="IPR015943">
    <property type="entry name" value="WD40/YVTN_repeat-like_dom_sf"/>
</dbReference>
<dbReference type="InterPro" id="IPR001680">
    <property type="entry name" value="WD40_rpt"/>
</dbReference>
<dbReference type="PROSITE" id="PS00678">
    <property type="entry name" value="WD_REPEATS_1"/>
    <property type="match status" value="1"/>
</dbReference>
<reference evidence="5" key="1">
    <citation type="submission" date="2018-12" db="EMBL/GenBank/DDBJ databases">
        <title>Tengunoibacter tsumagoiensis gen. nov., sp. nov., Dictyobacter kobayashii sp. nov., D. alpinus sp. nov., and D. joshuensis sp. nov. and description of Dictyobacteraceae fam. nov. within the order Ktedonobacterales isolated from Tengu-no-mugimeshi.</title>
        <authorList>
            <person name="Wang C.M."/>
            <person name="Zheng Y."/>
            <person name="Sakai Y."/>
            <person name="Toyoda A."/>
            <person name="Minakuchi Y."/>
            <person name="Abe K."/>
            <person name="Yokota A."/>
            <person name="Yabe S."/>
        </authorList>
    </citation>
    <scope>NUCLEOTIDE SEQUENCE [LARGE SCALE GENOMIC DNA]</scope>
    <source>
        <strain evidence="5">Uno3</strain>
    </source>
</reference>
<organism evidence="4 5">
    <name type="scientific">Tengunoibacter tsumagoiensis</name>
    <dbReference type="NCBI Taxonomy" id="2014871"/>
    <lineage>
        <taxon>Bacteria</taxon>
        <taxon>Bacillati</taxon>
        <taxon>Chloroflexota</taxon>
        <taxon>Ktedonobacteria</taxon>
        <taxon>Ktedonobacterales</taxon>
        <taxon>Dictyobacteraceae</taxon>
        <taxon>Tengunoibacter</taxon>
    </lineage>
</organism>
<evidence type="ECO:0000256" key="2">
    <source>
        <dbReference type="ARBA" id="ARBA00022737"/>
    </source>
</evidence>
<keyword evidence="5" id="KW-1185">Reference proteome</keyword>
<protein>
    <submittedName>
        <fullName evidence="4">Uncharacterized protein</fullName>
    </submittedName>
</protein>
<comment type="caution">
    <text evidence="4">The sequence shown here is derived from an EMBL/GenBank/DDBJ whole genome shotgun (WGS) entry which is preliminary data.</text>
</comment>
<dbReference type="EMBL" id="BIFR01000001">
    <property type="protein sequence ID" value="GCE13568.1"/>
    <property type="molecule type" value="Genomic_DNA"/>
</dbReference>
<name>A0A402A330_9CHLR</name>
<proteinExistence type="predicted"/>
<dbReference type="Proteomes" id="UP000287352">
    <property type="component" value="Unassembled WGS sequence"/>
</dbReference>
<dbReference type="SMART" id="SM00320">
    <property type="entry name" value="WD40"/>
    <property type="match status" value="5"/>
</dbReference>
<evidence type="ECO:0000256" key="1">
    <source>
        <dbReference type="ARBA" id="ARBA00022574"/>
    </source>
</evidence>
<accession>A0A402A330</accession>
<keyword evidence="1 3" id="KW-0853">WD repeat</keyword>
<sequence>MDFEMKSIYSKMVAQLGLFESDIMCIASTLDGAMIAIAPEKGDIELWDVATGTHIVQIAIPTVERDSQFNTKENFQEVNSPYSLALSDDGLFVAASFRQTGNIYIWTFEGELLGYFQGEKGFMRDVRFLPGTSLLLIVLRDTRIQLWDASTQKIHTVLLGVNSQQSRLLAKAGYVYNIACSPYSPYIALDFTDKHTCISLLEIGMEREKIVCNKQRSFFWNEARHWNQLQYRQNTQQIYHLSQKAIEGYDIHQQKSVGPIQYAGIQPMSFCFSPQGDILAFADYDGLVYLWDLEKHTLLSQFDALEHVIPEYLHYDRSIQWMNWLPQSHLLATAGIKMTDGSGMTTIKLWQIV</sequence>
<dbReference type="PROSITE" id="PS50082">
    <property type="entry name" value="WD_REPEATS_2"/>
    <property type="match status" value="1"/>
</dbReference>
<dbReference type="Gene3D" id="2.130.10.10">
    <property type="entry name" value="YVTN repeat-like/Quinoprotein amine dehydrogenase"/>
    <property type="match status" value="2"/>
</dbReference>
<dbReference type="InterPro" id="IPR036322">
    <property type="entry name" value="WD40_repeat_dom_sf"/>
</dbReference>
<dbReference type="SUPFAM" id="SSF50978">
    <property type="entry name" value="WD40 repeat-like"/>
    <property type="match status" value="1"/>
</dbReference>
<dbReference type="InterPro" id="IPR019775">
    <property type="entry name" value="WD40_repeat_CS"/>
</dbReference>
<dbReference type="InterPro" id="IPR050349">
    <property type="entry name" value="WD_LIS1/nudF_dynein_reg"/>
</dbReference>
<gene>
    <name evidence="4" type="ORF">KTT_34270</name>
</gene>
<dbReference type="AlphaFoldDB" id="A0A402A330"/>
<evidence type="ECO:0000313" key="4">
    <source>
        <dbReference type="EMBL" id="GCE13568.1"/>
    </source>
</evidence>
<keyword evidence="2" id="KW-0677">Repeat</keyword>
<evidence type="ECO:0000256" key="3">
    <source>
        <dbReference type="PROSITE-ProRule" id="PRU00221"/>
    </source>
</evidence>